<dbReference type="AlphaFoldDB" id="A0AAD5CMH3"/>
<dbReference type="InterPro" id="IPR013210">
    <property type="entry name" value="LRR_N_plant-typ"/>
</dbReference>
<comment type="caution">
    <text evidence="11">The sequence shown here is derived from an EMBL/GenBank/DDBJ whole genome shotgun (WGS) entry which is preliminary data.</text>
</comment>
<dbReference type="PANTHER" id="PTHR48061">
    <property type="entry name" value="LEUCINE-RICH REPEAT RECEPTOR PROTEIN KINASE EMS1-LIKE-RELATED"/>
    <property type="match status" value="1"/>
</dbReference>
<keyword evidence="5" id="KW-0677">Repeat</keyword>
<proteinExistence type="predicted"/>
<feature type="chain" id="PRO_5042047707" description="Leucine-rich repeat-containing N-terminal plant-type domain-containing protein" evidence="9">
    <location>
        <begin position="20"/>
        <end position="113"/>
    </location>
</feature>
<gene>
    <name evidence="11" type="ORF">M8C21_018092</name>
</gene>
<evidence type="ECO:0000256" key="5">
    <source>
        <dbReference type="ARBA" id="ARBA00022737"/>
    </source>
</evidence>
<sequence length="113" mass="12551">MGISFWLSISSIFIGIGIASNQCLNDQHSLLLALRNEVIYDHSSTKIAGWNPSLDCCYWGGITCDTHGRVIRLDLNNQSIQGAINDSSSLFRLQFLQSLNLAFSPRSIAFRIC</sequence>
<feature type="domain" description="Leucine-rich repeat-containing N-terminal plant-type" evidence="10">
    <location>
        <begin position="24"/>
        <end position="65"/>
    </location>
</feature>
<dbReference type="Proteomes" id="UP001206925">
    <property type="component" value="Unassembled WGS sequence"/>
</dbReference>
<evidence type="ECO:0000256" key="6">
    <source>
        <dbReference type="ARBA" id="ARBA00022989"/>
    </source>
</evidence>
<evidence type="ECO:0000256" key="8">
    <source>
        <dbReference type="ARBA" id="ARBA00023180"/>
    </source>
</evidence>
<feature type="signal peptide" evidence="9">
    <location>
        <begin position="1"/>
        <end position="19"/>
    </location>
</feature>
<accession>A0AAD5CMH3</accession>
<keyword evidence="8" id="KW-0325">Glycoprotein</keyword>
<dbReference type="Gene3D" id="3.80.10.10">
    <property type="entry name" value="Ribonuclease Inhibitor"/>
    <property type="match status" value="1"/>
</dbReference>
<comment type="subcellular location">
    <subcellularLocation>
        <location evidence="1">Membrane</location>
        <topology evidence="1">Single-pass type I membrane protein</topology>
    </subcellularLocation>
</comment>
<evidence type="ECO:0000256" key="2">
    <source>
        <dbReference type="ARBA" id="ARBA00022614"/>
    </source>
</evidence>
<evidence type="ECO:0000313" key="11">
    <source>
        <dbReference type="EMBL" id="KAI7743850.1"/>
    </source>
</evidence>
<evidence type="ECO:0000313" key="12">
    <source>
        <dbReference type="Proteomes" id="UP001206925"/>
    </source>
</evidence>
<reference evidence="11" key="1">
    <citation type="submission" date="2022-06" db="EMBL/GenBank/DDBJ databases">
        <title>Uncovering the hologenomic basis of an extraordinary plant invasion.</title>
        <authorList>
            <person name="Bieker V.C."/>
            <person name="Martin M.D."/>
            <person name="Gilbert T."/>
            <person name="Hodgins K."/>
            <person name="Battlay P."/>
            <person name="Petersen B."/>
            <person name="Wilson J."/>
        </authorList>
    </citation>
    <scope>NUCLEOTIDE SEQUENCE</scope>
    <source>
        <strain evidence="11">AA19_3_7</strain>
        <tissue evidence="11">Leaf</tissue>
    </source>
</reference>
<keyword evidence="6" id="KW-1133">Transmembrane helix</keyword>
<evidence type="ECO:0000256" key="9">
    <source>
        <dbReference type="SAM" id="SignalP"/>
    </source>
</evidence>
<dbReference type="Pfam" id="PF08263">
    <property type="entry name" value="LRRNT_2"/>
    <property type="match status" value="1"/>
</dbReference>
<dbReference type="InterPro" id="IPR046956">
    <property type="entry name" value="RLP23-like"/>
</dbReference>
<name>A0AAD5CMH3_AMBAR</name>
<dbReference type="PANTHER" id="PTHR48061:SF2">
    <property type="entry name" value="RECEPTOR LIKE PROTEIN 30-LIKE"/>
    <property type="match status" value="1"/>
</dbReference>
<keyword evidence="7" id="KW-0472">Membrane</keyword>
<dbReference type="EMBL" id="JAMZMK010007655">
    <property type="protein sequence ID" value="KAI7743850.1"/>
    <property type="molecule type" value="Genomic_DNA"/>
</dbReference>
<evidence type="ECO:0000256" key="4">
    <source>
        <dbReference type="ARBA" id="ARBA00022729"/>
    </source>
</evidence>
<keyword evidence="4 9" id="KW-0732">Signal</keyword>
<keyword evidence="2" id="KW-0433">Leucine-rich repeat</keyword>
<dbReference type="SUPFAM" id="SSF52058">
    <property type="entry name" value="L domain-like"/>
    <property type="match status" value="1"/>
</dbReference>
<keyword evidence="12" id="KW-1185">Reference proteome</keyword>
<evidence type="ECO:0000256" key="1">
    <source>
        <dbReference type="ARBA" id="ARBA00004479"/>
    </source>
</evidence>
<organism evidence="11 12">
    <name type="scientific">Ambrosia artemisiifolia</name>
    <name type="common">Common ragweed</name>
    <dbReference type="NCBI Taxonomy" id="4212"/>
    <lineage>
        <taxon>Eukaryota</taxon>
        <taxon>Viridiplantae</taxon>
        <taxon>Streptophyta</taxon>
        <taxon>Embryophyta</taxon>
        <taxon>Tracheophyta</taxon>
        <taxon>Spermatophyta</taxon>
        <taxon>Magnoliopsida</taxon>
        <taxon>eudicotyledons</taxon>
        <taxon>Gunneridae</taxon>
        <taxon>Pentapetalae</taxon>
        <taxon>asterids</taxon>
        <taxon>campanulids</taxon>
        <taxon>Asterales</taxon>
        <taxon>Asteraceae</taxon>
        <taxon>Asteroideae</taxon>
        <taxon>Heliantheae alliance</taxon>
        <taxon>Heliantheae</taxon>
        <taxon>Ambrosia</taxon>
    </lineage>
</organism>
<dbReference type="InterPro" id="IPR032675">
    <property type="entry name" value="LRR_dom_sf"/>
</dbReference>
<evidence type="ECO:0000256" key="7">
    <source>
        <dbReference type="ARBA" id="ARBA00023136"/>
    </source>
</evidence>
<keyword evidence="3" id="KW-0812">Transmembrane</keyword>
<evidence type="ECO:0000259" key="10">
    <source>
        <dbReference type="Pfam" id="PF08263"/>
    </source>
</evidence>
<evidence type="ECO:0000256" key="3">
    <source>
        <dbReference type="ARBA" id="ARBA00022692"/>
    </source>
</evidence>
<protein>
    <recommendedName>
        <fullName evidence="10">Leucine-rich repeat-containing N-terminal plant-type domain-containing protein</fullName>
    </recommendedName>
</protein>
<dbReference type="GO" id="GO:0016020">
    <property type="term" value="C:membrane"/>
    <property type="evidence" value="ECO:0007669"/>
    <property type="project" value="UniProtKB-SubCell"/>
</dbReference>